<evidence type="ECO:0000313" key="2">
    <source>
        <dbReference type="EMBL" id="GBN47371.1"/>
    </source>
</evidence>
<dbReference type="EMBL" id="BGPR01213629">
    <property type="protein sequence ID" value="GBN47371.1"/>
    <property type="molecule type" value="Genomic_DNA"/>
</dbReference>
<accession>A0A4Y2P7V7</accession>
<dbReference type="InterPro" id="IPR006579">
    <property type="entry name" value="Pre_C2HC_dom"/>
</dbReference>
<protein>
    <recommendedName>
        <fullName evidence="1">Pre-C2HC domain-containing protein</fullName>
    </recommendedName>
</protein>
<evidence type="ECO:0000313" key="3">
    <source>
        <dbReference type="Proteomes" id="UP000499080"/>
    </source>
</evidence>
<dbReference type="OrthoDB" id="6775860at2759"/>
<comment type="caution">
    <text evidence="2">The sequence shown here is derived from an EMBL/GenBank/DDBJ whole genome shotgun (WGS) entry which is preliminary data.</text>
</comment>
<organism evidence="2 3">
    <name type="scientific">Araneus ventricosus</name>
    <name type="common">Orbweaver spider</name>
    <name type="synonym">Epeira ventricosa</name>
    <dbReference type="NCBI Taxonomy" id="182803"/>
    <lineage>
        <taxon>Eukaryota</taxon>
        <taxon>Metazoa</taxon>
        <taxon>Ecdysozoa</taxon>
        <taxon>Arthropoda</taxon>
        <taxon>Chelicerata</taxon>
        <taxon>Arachnida</taxon>
        <taxon>Araneae</taxon>
        <taxon>Araneomorphae</taxon>
        <taxon>Entelegynae</taxon>
        <taxon>Araneoidea</taxon>
        <taxon>Araneidae</taxon>
        <taxon>Araneus</taxon>
    </lineage>
</organism>
<dbReference type="AlphaFoldDB" id="A0A4Y2P7V7"/>
<dbReference type="SMART" id="SM00596">
    <property type="entry name" value="PRE_C2HC"/>
    <property type="match status" value="1"/>
</dbReference>
<proteinExistence type="predicted"/>
<keyword evidence="3" id="KW-1185">Reference proteome</keyword>
<name>A0A4Y2P7V7_ARAVE</name>
<dbReference type="Pfam" id="PF07530">
    <property type="entry name" value="PRE_C2HC"/>
    <property type="match status" value="1"/>
</dbReference>
<evidence type="ECO:0000259" key="1">
    <source>
        <dbReference type="SMART" id="SM00596"/>
    </source>
</evidence>
<feature type="domain" description="Pre-C2HC" evidence="1">
    <location>
        <begin position="3"/>
        <end position="72"/>
    </location>
</feature>
<dbReference type="Proteomes" id="UP000499080">
    <property type="component" value="Unassembled WGS sequence"/>
</dbReference>
<sequence length="180" mass="21405">MDQLEITQSLEEKGFKIERITQMKNYREKTLLPLYLANIKKSGNFTNIYNIKDLCYYRVKIEPYRKRTKAIIFFNCSGFYHSARNCRMKPRCIKCSGEHATRDCNIKGKLWSLPVSTAGRKAIWRPGNAVKPYLYLQKQPRENQREVLHYFRRKFKKLNKLRLPQFPRAGRAAESWASTF</sequence>
<gene>
    <name evidence="2" type="ORF">AVEN_245672_1</name>
</gene>
<reference evidence="2 3" key="1">
    <citation type="journal article" date="2019" name="Sci. Rep.">
        <title>Orb-weaving spider Araneus ventricosus genome elucidates the spidroin gene catalogue.</title>
        <authorList>
            <person name="Kono N."/>
            <person name="Nakamura H."/>
            <person name="Ohtoshi R."/>
            <person name="Moran D.A.P."/>
            <person name="Shinohara A."/>
            <person name="Yoshida Y."/>
            <person name="Fujiwara M."/>
            <person name="Mori M."/>
            <person name="Tomita M."/>
            <person name="Arakawa K."/>
        </authorList>
    </citation>
    <scope>NUCLEOTIDE SEQUENCE [LARGE SCALE GENOMIC DNA]</scope>
</reference>